<dbReference type="EMBL" id="CP119966">
    <property type="protein sequence ID" value="WFD41223.1"/>
    <property type="molecule type" value="Genomic_DNA"/>
</dbReference>
<dbReference type="AlphaFoldDB" id="A0AAF0F1X2"/>
<gene>
    <name evidence="4" type="primary">TRM9_2</name>
    <name evidence="4" type="ORF">MJAP1_004219</name>
</gene>
<dbReference type="PANTHER" id="PTHR13069:SF21">
    <property type="entry name" value="ALKYLATED DNA REPAIR PROTEIN ALKB HOMOLOG 8"/>
    <property type="match status" value="1"/>
</dbReference>
<dbReference type="SUPFAM" id="SSF53335">
    <property type="entry name" value="S-adenosyl-L-methionine-dependent methyltransferases"/>
    <property type="match status" value="1"/>
</dbReference>
<dbReference type="InterPro" id="IPR013216">
    <property type="entry name" value="Methyltransf_11"/>
</dbReference>
<protein>
    <submittedName>
        <fullName evidence="4">tRNA (Carboxymethyluridine(34)-5-O)-methyltransferase</fullName>
        <ecNumber evidence="4">2.1.1.229</ecNumber>
    </submittedName>
</protein>
<dbReference type="EC" id="2.1.1.229" evidence="4"/>
<dbReference type="GO" id="GO:0106335">
    <property type="term" value="F:tRNA (5-carboxymethyluridine(34)-5-O)-methyltransferase activity"/>
    <property type="evidence" value="ECO:0007669"/>
    <property type="project" value="UniProtKB-EC"/>
</dbReference>
<dbReference type="GO" id="GO:0005737">
    <property type="term" value="C:cytoplasm"/>
    <property type="evidence" value="ECO:0007669"/>
    <property type="project" value="TreeGrafter"/>
</dbReference>
<reference evidence="4" key="1">
    <citation type="submission" date="2023-03" db="EMBL/GenBank/DDBJ databases">
        <title>Mating type loci evolution in Malassezia.</title>
        <authorList>
            <person name="Coelho M.A."/>
        </authorList>
    </citation>
    <scope>NUCLEOTIDE SEQUENCE</scope>
    <source>
        <strain evidence="4">CBS 9431</strain>
    </source>
</reference>
<keyword evidence="1 4" id="KW-0489">Methyltransferase</keyword>
<feature type="domain" description="Methyltransferase type 11" evidence="3">
    <location>
        <begin position="64"/>
        <end position="165"/>
    </location>
</feature>
<evidence type="ECO:0000259" key="3">
    <source>
        <dbReference type="Pfam" id="PF08241"/>
    </source>
</evidence>
<dbReference type="Pfam" id="PF08241">
    <property type="entry name" value="Methyltransf_11"/>
    <property type="match status" value="1"/>
</dbReference>
<dbReference type="GO" id="GO:0002098">
    <property type="term" value="P:tRNA wobble uridine modification"/>
    <property type="evidence" value="ECO:0007669"/>
    <property type="project" value="TreeGrafter"/>
</dbReference>
<evidence type="ECO:0000313" key="5">
    <source>
        <dbReference type="Proteomes" id="UP001217754"/>
    </source>
</evidence>
<dbReference type="RefSeq" id="XP_060124120.1">
    <property type="nucleotide sequence ID" value="XM_060268137.1"/>
</dbReference>
<evidence type="ECO:0000313" key="4">
    <source>
        <dbReference type="EMBL" id="WFD41223.1"/>
    </source>
</evidence>
<dbReference type="PANTHER" id="PTHR13069">
    <property type="entry name" value="ALKYLATED DNA REPAIR PROTEIN ALKB HOMOLOG 8"/>
    <property type="match status" value="1"/>
</dbReference>
<name>A0AAF0F1X2_9BASI</name>
<dbReference type="Proteomes" id="UP001217754">
    <property type="component" value="Chromosome 9"/>
</dbReference>
<dbReference type="InterPro" id="IPR051422">
    <property type="entry name" value="AlkB_tRNA_MeTrf/Diox"/>
</dbReference>
<proteinExistence type="predicted"/>
<dbReference type="GO" id="GO:0008757">
    <property type="term" value="F:S-adenosylmethionine-dependent methyltransferase activity"/>
    <property type="evidence" value="ECO:0007669"/>
    <property type="project" value="InterPro"/>
</dbReference>
<dbReference type="Gene3D" id="3.40.50.150">
    <property type="entry name" value="Vaccinia Virus protein VP39"/>
    <property type="match status" value="1"/>
</dbReference>
<dbReference type="GO" id="GO:0030488">
    <property type="term" value="P:tRNA methylation"/>
    <property type="evidence" value="ECO:0007669"/>
    <property type="project" value="TreeGrafter"/>
</dbReference>
<accession>A0AAF0F1X2</accession>
<sequence length="239" mass="26063">MARASQPVYVAPGHGEGDAAAYEDANVHAVYDVIASHFSSTRYKPWPLIPQFLATFAPGSVGADLGCGNGKYLHLRSALGDEHDATLVTIGSDRCAPLVDDAQHNFPPSDSGKERWQEVAVADALCSQLRSAAFDYAISIATIHHFSTPERRMRAVQEMIRVVRPVAPGGPSDALGQGSGRFLIFVWAFDQRGGGRRKFDSVLAADDDAQDVLVPWVMTPQHTQEDTVDQVHQRCTYRC</sequence>
<dbReference type="GO" id="GO:0005634">
    <property type="term" value="C:nucleus"/>
    <property type="evidence" value="ECO:0007669"/>
    <property type="project" value="TreeGrafter"/>
</dbReference>
<keyword evidence="5" id="KW-1185">Reference proteome</keyword>
<keyword evidence="2 4" id="KW-0808">Transferase</keyword>
<evidence type="ECO:0000256" key="1">
    <source>
        <dbReference type="ARBA" id="ARBA00022603"/>
    </source>
</evidence>
<dbReference type="GO" id="GO:0000049">
    <property type="term" value="F:tRNA binding"/>
    <property type="evidence" value="ECO:0007669"/>
    <property type="project" value="TreeGrafter"/>
</dbReference>
<evidence type="ECO:0000256" key="2">
    <source>
        <dbReference type="ARBA" id="ARBA00022679"/>
    </source>
</evidence>
<dbReference type="GeneID" id="85227870"/>
<organism evidence="4 5">
    <name type="scientific">Malassezia japonica</name>
    <dbReference type="NCBI Taxonomy" id="223818"/>
    <lineage>
        <taxon>Eukaryota</taxon>
        <taxon>Fungi</taxon>
        <taxon>Dikarya</taxon>
        <taxon>Basidiomycota</taxon>
        <taxon>Ustilaginomycotina</taxon>
        <taxon>Malasseziomycetes</taxon>
        <taxon>Malasseziales</taxon>
        <taxon>Malasseziaceae</taxon>
        <taxon>Malassezia</taxon>
    </lineage>
</organism>
<dbReference type="InterPro" id="IPR029063">
    <property type="entry name" value="SAM-dependent_MTases_sf"/>
</dbReference>